<feature type="compositionally biased region" description="Basic residues" evidence="1">
    <location>
        <begin position="169"/>
        <end position="181"/>
    </location>
</feature>
<dbReference type="GeneID" id="92516036"/>
<evidence type="ECO:0000256" key="2">
    <source>
        <dbReference type="SAM" id="Phobius"/>
    </source>
</evidence>
<dbReference type="AlphaFoldDB" id="A0A836KUI6"/>
<dbReference type="Proteomes" id="UP000673552">
    <property type="component" value="Unassembled WGS sequence"/>
</dbReference>
<protein>
    <recommendedName>
        <fullName evidence="5">Transmembrane protein</fullName>
    </recommendedName>
</protein>
<gene>
    <name evidence="3" type="ORF">LSCM1_06092</name>
</gene>
<feature type="region of interest" description="Disordered" evidence="1">
    <location>
        <begin position="162"/>
        <end position="181"/>
    </location>
</feature>
<dbReference type="EMBL" id="JAFEUZ010000023">
    <property type="protein sequence ID" value="KAG5478688.1"/>
    <property type="molecule type" value="Genomic_DNA"/>
</dbReference>
<evidence type="ECO:0008006" key="5">
    <source>
        <dbReference type="Google" id="ProtNLM"/>
    </source>
</evidence>
<reference evidence="4" key="1">
    <citation type="journal article" date="2021" name="Microbiol. Resour. Announc.">
        <title>LGAAP: Leishmaniinae Genome Assembly and Annotation Pipeline.</title>
        <authorList>
            <person name="Almutairi H."/>
            <person name="Urbaniak M.D."/>
            <person name="Bates M.D."/>
            <person name="Jariyapan N."/>
            <person name="Kwakye-Nuako G."/>
            <person name="Thomaz-Soccol V."/>
            <person name="Al-Salem W.S."/>
            <person name="Dillon R.J."/>
            <person name="Bates P.A."/>
            <person name="Gatherer D."/>
        </authorList>
    </citation>
    <scope>NUCLEOTIDE SEQUENCE [LARGE SCALE GENOMIC DNA]</scope>
</reference>
<sequence length="356" mass="39236">MRSGGGPCRLPSLWQLSHTGFGHLPMKKAIPLRVFGCVPQLRRHQHSGGCNGTASLSSSVAMRWAVRDMSSRSATSSSQPITPADGGATCSIQHQVPSSPPCPSAPATEAPHEVTGGSLARASSTPACNPLPAVALESAAAGSRCARGGERRLGASHTGQALSAASIGKSKHKPHSDVKIKKRAPWGAQQLRDSWSEDAMTKRDRDNMDERIHREYRYHPDEFRRYYIRYTVFLTLPCIMIGMSITYYLETGRPFWQADPQHLLNLLRVMDTSPRSKLYAYRLPETHELPAHVLRHRSENAGKREYEERVFRLTHSAFERPSADVLRLLELEELAKAGEVAPGMVAQAEEAAASNR</sequence>
<evidence type="ECO:0000313" key="3">
    <source>
        <dbReference type="EMBL" id="KAG5478688.1"/>
    </source>
</evidence>
<comment type="caution">
    <text evidence="3">The sequence shown here is derived from an EMBL/GenBank/DDBJ whole genome shotgun (WGS) entry which is preliminary data.</text>
</comment>
<organism evidence="3 4">
    <name type="scientific">Leishmania martiniquensis</name>
    <dbReference type="NCBI Taxonomy" id="1580590"/>
    <lineage>
        <taxon>Eukaryota</taxon>
        <taxon>Discoba</taxon>
        <taxon>Euglenozoa</taxon>
        <taxon>Kinetoplastea</taxon>
        <taxon>Metakinetoplastina</taxon>
        <taxon>Trypanosomatida</taxon>
        <taxon>Trypanosomatidae</taxon>
        <taxon>Leishmaniinae</taxon>
        <taxon>Leishmania</taxon>
    </lineage>
</organism>
<reference evidence="4" key="2">
    <citation type="journal article" date="2021" name="Sci. Data">
        <title>Chromosome-scale genome sequencing, assembly and annotation of six genomes from subfamily Leishmaniinae.</title>
        <authorList>
            <person name="Almutairi H."/>
            <person name="Urbaniak M.D."/>
            <person name="Bates M.D."/>
            <person name="Jariyapan N."/>
            <person name="Kwakye-Nuako G."/>
            <person name="Thomaz Soccol V."/>
            <person name="Al-Salem W.S."/>
            <person name="Dillon R.J."/>
            <person name="Bates P.A."/>
            <person name="Gatherer D."/>
        </authorList>
    </citation>
    <scope>NUCLEOTIDE SEQUENCE [LARGE SCALE GENOMIC DNA]</scope>
</reference>
<dbReference type="OrthoDB" id="263382at2759"/>
<evidence type="ECO:0000313" key="4">
    <source>
        <dbReference type="Proteomes" id="UP000673552"/>
    </source>
</evidence>
<name>A0A836KUI6_9TRYP</name>
<dbReference type="RefSeq" id="XP_067178629.1">
    <property type="nucleotide sequence ID" value="XM_067323524.1"/>
</dbReference>
<feature type="transmembrane region" description="Helical" evidence="2">
    <location>
        <begin position="227"/>
        <end position="249"/>
    </location>
</feature>
<keyword evidence="2" id="KW-0812">Transmembrane</keyword>
<evidence type="ECO:0000256" key="1">
    <source>
        <dbReference type="SAM" id="MobiDB-lite"/>
    </source>
</evidence>
<feature type="region of interest" description="Disordered" evidence="1">
    <location>
        <begin position="70"/>
        <end position="125"/>
    </location>
</feature>
<keyword evidence="2" id="KW-1133">Transmembrane helix</keyword>
<proteinExistence type="predicted"/>
<dbReference type="KEGG" id="lmat:92516036"/>
<accession>A0A836KUI6</accession>
<keyword evidence="4" id="KW-1185">Reference proteome</keyword>
<keyword evidence="2" id="KW-0472">Membrane</keyword>